<keyword evidence="3" id="KW-1185">Reference proteome</keyword>
<name>A0A075A377_OPIVI</name>
<dbReference type="GeneID" id="20314663"/>
<proteinExistence type="predicted"/>
<dbReference type="RefSeq" id="XP_009162512.1">
    <property type="nucleotide sequence ID" value="XM_009164248.1"/>
</dbReference>
<feature type="region of interest" description="Disordered" evidence="1">
    <location>
        <begin position="1"/>
        <end position="49"/>
    </location>
</feature>
<dbReference type="AlphaFoldDB" id="A0A075A377"/>
<dbReference type="Proteomes" id="UP000054324">
    <property type="component" value="Unassembled WGS sequence"/>
</dbReference>
<reference evidence="2 3" key="1">
    <citation type="submission" date="2013-11" db="EMBL/GenBank/DDBJ databases">
        <title>Opisthorchis viverrini - life in the bile duct.</title>
        <authorList>
            <person name="Young N.D."/>
            <person name="Nagarajan N."/>
            <person name="Lin S.J."/>
            <person name="Korhonen P.K."/>
            <person name="Jex A.R."/>
            <person name="Hall R.S."/>
            <person name="Safavi-Hemami H."/>
            <person name="Kaewkong W."/>
            <person name="Bertrand D."/>
            <person name="Gao S."/>
            <person name="Seet Q."/>
            <person name="Wongkham S."/>
            <person name="Teh B.T."/>
            <person name="Wongkham C."/>
            <person name="Intapan P.M."/>
            <person name="Maleewong W."/>
            <person name="Yang X."/>
            <person name="Hu M."/>
            <person name="Wang Z."/>
            <person name="Hofmann A."/>
            <person name="Sternberg P.W."/>
            <person name="Tan P."/>
            <person name="Wang J."/>
            <person name="Gasser R.B."/>
        </authorList>
    </citation>
    <scope>NUCLEOTIDE SEQUENCE [LARGE SCALE GENOMIC DNA]</scope>
</reference>
<organism evidence="2 3">
    <name type="scientific">Opisthorchis viverrini</name>
    <name type="common">Southeast Asian liver fluke</name>
    <dbReference type="NCBI Taxonomy" id="6198"/>
    <lineage>
        <taxon>Eukaryota</taxon>
        <taxon>Metazoa</taxon>
        <taxon>Spiralia</taxon>
        <taxon>Lophotrochozoa</taxon>
        <taxon>Platyhelminthes</taxon>
        <taxon>Trematoda</taxon>
        <taxon>Digenea</taxon>
        <taxon>Opisthorchiida</taxon>
        <taxon>Opisthorchiata</taxon>
        <taxon>Opisthorchiidae</taxon>
        <taxon>Opisthorchis</taxon>
    </lineage>
</organism>
<dbReference type="KEGG" id="ovi:T265_00475"/>
<evidence type="ECO:0000313" key="2">
    <source>
        <dbReference type="EMBL" id="KER33816.1"/>
    </source>
</evidence>
<protein>
    <submittedName>
        <fullName evidence="2">Uncharacterized protein</fullName>
    </submittedName>
</protein>
<evidence type="ECO:0000256" key="1">
    <source>
        <dbReference type="SAM" id="MobiDB-lite"/>
    </source>
</evidence>
<dbReference type="CTD" id="20314663"/>
<accession>A0A075A377</accession>
<gene>
    <name evidence="2" type="ORF">T265_00475</name>
</gene>
<dbReference type="EMBL" id="KL596622">
    <property type="protein sequence ID" value="KER33816.1"/>
    <property type="molecule type" value="Genomic_DNA"/>
</dbReference>
<sequence>MTVKPFSCSTLSVPSHHATRRLHEGWDTARLPKPTQGKSRGRGRVRTTDLPVIPIMTRHITPSTQLGQLLGRRSRCQTSHSHSSNIHMFASPDVIIQVLPACAD</sequence>
<dbReference type="OrthoDB" id="329563at2759"/>
<evidence type="ECO:0000313" key="3">
    <source>
        <dbReference type="Proteomes" id="UP000054324"/>
    </source>
</evidence>